<comment type="caution">
    <text evidence="2">The sequence shown here is derived from an EMBL/GenBank/DDBJ whole genome shotgun (WGS) entry which is preliminary data.</text>
</comment>
<evidence type="ECO:0000313" key="3">
    <source>
        <dbReference type="Proteomes" id="UP000033866"/>
    </source>
</evidence>
<reference evidence="2 3" key="1">
    <citation type="journal article" date="2015" name="Nature">
        <title>rRNA introns, odd ribosomes, and small enigmatic genomes across a large radiation of phyla.</title>
        <authorList>
            <person name="Brown C.T."/>
            <person name="Hug L.A."/>
            <person name="Thomas B.C."/>
            <person name="Sharon I."/>
            <person name="Castelle C.J."/>
            <person name="Singh A."/>
            <person name="Wilkins M.J."/>
            <person name="Williams K.H."/>
            <person name="Banfield J.F."/>
        </authorList>
    </citation>
    <scope>NUCLEOTIDE SEQUENCE [LARGE SCALE GENOMIC DNA]</scope>
</reference>
<sequence length="128" mass="14567">MVCHARVYVINFLYKKMINIKIIWGIVFLGISFLGGVLIGGGAGVVGMTNSPSCPEKTCPTLDTSNVHIDYDYLKKNACILYSNYKNMYLEIDEECNANYSCKGSAYQKEAYKTYVGWKDFYKKYCDE</sequence>
<protein>
    <submittedName>
        <fullName evidence="2">Uncharacterized protein</fullName>
    </submittedName>
</protein>
<name>A0A0G0B435_9BACT</name>
<proteinExistence type="predicted"/>
<feature type="transmembrane region" description="Helical" evidence="1">
    <location>
        <begin position="22"/>
        <end position="48"/>
    </location>
</feature>
<gene>
    <name evidence="2" type="ORF">UR61_C0052G0005</name>
</gene>
<dbReference type="EMBL" id="LBPV01000052">
    <property type="protein sequence ID" value="KKP64163.1"/>
    <property type="molecule type" value="Genomic_DNA"/>
</dbReference>
<keyword evidence="1" id="KW-0812">Transmembrane</keyword>
<accession>A0A0G0B435</accession>
<keyword evidence="1" id="KW-0472">Membrane</keyword>
<organism evidence="2 3">
    <name type="scientific">candidate division WS6 bacterium GW2011_GWE1_34_7</name>
    <dbReference type="NCBI Taxonomy" id="1619093"/>
    <lineage>
        <taxon>Bacteria</taxon>
        <taxon>Candidatus Dojkabacteria</taxon>
    </lineage>
</organism>
<evidence type="ECO:0000313" key="2">
    <source>
        <dbReference type="EMBL" id="KKP64163.1"/>
    </source>
</evidence>
<keyword evidence="1" id="KW-1133">Transmembrane helix</keyword>
<dbReference type="Proteomes" id="UP000033866">
    <property type="component" value="Unassembled WGS sequence"/>
</dbReference>
<dbReference type="AlphaFoldDB" id="A0A0G0B435"/>
<evidence type="ECO:0000256" key="1">
    <source>
        <dbReference type="SAM" id="Phobius"/>
    </source>
</evidence>